<protein>
    <recommendedName>
        <fullName evidence="3">thymidine phosphorylase</fullName>
        <ecNumber evidence="3">2.4.2.4</ecNumber>
    </recommendedName>
</protein>
<dbReference type="Pfam" id="PF02885">
    <property type="entry name" value="Glycos_trans_3N"/>
    <property type="match status" value="1"/>
</dbReference>
<comment type="subunit">
    <text evidence="2">Homodimer.</text>
</comment>
<evidence type="ECO:0000259" key="7">
    <source>
        <dbReference type="SMART" id="SM00941"/>
    </source>
</evidence>
<dbReference type="Proteomes" id="UP000028680">
    <property type="component" value="Chromosome"/>
</dbReference>
<dbReference type="PANTHER" id="PTHR10515:SF0">
    <property type="entry name" value="THYMIDINE PHOSPHORYLASE"/>
    <property type="match status" value="1"/>
</dbReference>
<evidence type="ECO:0000313" key="9">
    <source>
        <dbReference type="Proteomes" id="UP000028680"/>
    </source>
</evidence>
<dbReference type="EMBL" id="CP003984">
    <property type="protein sequence ID" value="AII85770.1"/>
    <property type="molecule type" value="Genomic_DNA"/>
</dbReference>
<dbReference type="InterPro" id="IPR036320">
    <property type="entry name" value="Glycosyl_Trfase_fam3_N_dom_sf"/>
</dbReference>
<dbReference type="NCBIfam" id="TIGR02644">
    <property type="entry name" value="Y_phosphoryl"/>
    <property type="match status" value="1"/>
</dbReference>
<comment type="similarity">
    <text evidence="1">Belongs to the thymidine/pyrimidine-nucleoside phosphorylase family.</text>
</comment>
<dbReference type="InterPro" id="IPR036566">
    <property type="entry name" value="PYNP-like_C_sf"/>
</dbReference>
<evidence type="ECO:0000256" key="5">
    <source>
        <dbReference type="ARBA" id="ARBA00022679"/>
    </source>
</evidence>
<dbReference type="GO" id="GO:0006206">
    <property type="term" value="P:pyrimidine nucleobase metabolic process"/>
    <property type="evidence" value="ECO:0007669"/>
    <property type="project" value="InterPro"/>
</dbReference>
<keyword evidence="5 8" id="KW-0808">Transferase</keyword>
<dbReference type="NCBIfam" id="NF004490">
    <property type="entry name" value="PRK05820.1"/>
    <property type="match status" value="1"/>
</dbReference>
<evidence type="ECO:0000313" key="8">
    <source>
        <dbReference type="EMBL" id="AII85770.1"/>
    </source>
</evidence>
<dbReference type="InterPro" id="IPR017872">
    <property type="entry name" value="Pyrmidine_PPase_CS"/>
</dbReference>
<dbReference type="SMART" id="SM00941">
    <property type="entry name" value="PYNP_C"/>
    <property type="match status" value="1"/>
</dbReference>
<feature type="domain" description="Pyrimidine nucleoside phosphorylase C-terminal" evidence="7">
    <location>
        <begin position="343"/>
        <end position="417"/>
    </location>
</feature>
<evidence type="ECO:0000256" key="1">
    <source>
        <dbReference type="ARBA" id="ARBA00006915"/>
    </source>
</evidence>
<dbReference type="SUPFAM" id="SSF54680">
    <property type="entry name" value="Pyrimidine nucleoside phosphorylase C-terminal domain"/>
    <property type="match status" value="1"/>
</dbReference>
<dbReference type="SUPFAM" id="SSF52418">
    <property type="entry name" value="Nucleoside phosphorylase/phosphoribosyltransferase catalytic domain"/>
    <property type="match status" value="1"/>
</dbReference>
<dbReference type="InterPro" id="IPR013102">
    <property type="entry name" value="PYNP_C"/>
</dbReference>
<evidence type="ECO:0000256" key="3">
    <source>
        <dbReference type="ARBA" id="ARBA00011892"/>
    </source>
</evidence>
<reference evidence="8 9" key="1">
    <citation type="journal article" date="2014" name="ISME J.">
        <title>Adaptation of an abundant Roseobacter RCA organism to pelagic systems revealed by genomic and transcriptomic analyses.</title>
        <authorList>
            <person name="Voget S."/>
            <person name="Wemheuer B."/>
            <person name="Brinkhoff T."/>
            <person name="Vollmers J."/>
            <person name="Dietrich S."/>
            <person name="Giebel H.A."/>
            <person name="Beardsley C."/>
            <person name="Sardemann C."/>
            <person name="Bakenhus I."/>
            <person name="Billerbeck S."/>
            <person name="Daniel R."/>
            <person name="Simon M."/>
        </authorList>
    </citation>
    <scope>NUCLEOTIDE SEQUENCE [LARGE SCALE GENOMIC DNA]</scope>
    <source>
        <strain evidence="8 9">RCA23</strain>
    </source>
</reference>
<dbReference type="KEGG" id="ptp:RCA23_c02050"/>
<evidence type="ECO:0000256" key="6">
    <source>
        <dbReference type="ARBA" id="ARBA00048550"/>
    </source>
</evidence>
<comment type="catalytic activity">
    <reaction evidence="6">
        <text>thymidine + phosphate = 2-deoxy-alpha-D-ribose 1-phosphate + thymine</text>
        <dbReference type="Rhea" id="RHEA:16037"/>
        <dbReference type="ChEBI" id="CHEBI:17748"/>
        <dbReference type="ChEBI" id="CHEBI:17821"/>
        <dbReference type="ChEBI" id="CHEBI:43474"/>
        <dbReference type="ChEBI" id="CHEBI:57259"/>
        <dbReference type="EC" id="2.4.2.4"/>
    </reaction>
</comment>
<dbReference type="GO" id="GO:0009032">
    <property type="term" value="F:thymidine phosphorylase activity"/>
    <property type="evidence" value="ECO:0007669"/>
    <property type="project" value="UniProtKB-EC"/>
</dbReference>
<gene>
    <name evidence="8" type="primary">deoA</name>
    <name evidence="8" type="ORF">RCA23_c02050</name>
</gene>
<evidence type="ECO:0000256" key="2">
    <source>
        <dbReference type="ARBA" id="ARBA00011738"/>
    </source>
</evidence>
<dbReference type="GO" id="GO:0005829">
    <property type="term" value="C:cytosol"/>
    <property type="evidence" value="ECO:0007669"/>
    <property type="project" value="TreeGrafter"/>
</dbReference>
<keyword evidence="4 8" id="KW-0328">Glycosyltransferase</keyword>
<dbReference type="PANTHER" id="PTHR10515">
    <property type="entry name" value="THYMIDINE PHOSPHORYLASE"/>
    <property type="match status" value="1"/>
</dbReference>
<evidence type="ECO:0000256" key="4">
    <source>
        <dbReference type="ARBA" id="ARBA00022676"/>
    </source>
</evidence>
<organism evidence="8 9">
    <name type="scientific">Planktomarina temperata RCA23</name>
    <dbReference type="NCBI Taxonomy" id="666509"/>
    <lineage>
        <taxon>Bacteria</taxon>
        <taxon>Pseudomonadati</taxon>
        <taxon>Pseudomonadota</taxon>
        <taxon>Alphaproteobacteria</taxon>
        <taxon>Rhodobacterales</taxon>
        <taxon>Paracoccaceae</taxon>
        <taxon>Planktomarina</taxon>
    </lineage>
</organism>
<dbReference type="EC" id="2.4.2.4" evidence="3"/>
<dbReference type="InterPro" id="IPR017459">
    <property type="entry name" value="Glycosyl_Trfase_fam3_N_dom"/>
</dbReference>
<dbReference type="AlphaFoldDB" id="A0AAN0RGH7"/>
<dbReference type="InterPro" id="IPR000053">
    <property type="entry name" value="Thymidine/pyrmidine_PPase"/>
</dbReference>
<dbReference type="GO" id="GO:0006213">
    <property type="term" value="P:pyrimidine nucleoside metabolic process"/>
    <property type="evidence" value="ECO:0007669"/>
    <property type="project" value="InterPro"/>
</dbReference>
<dbReference type="GO" id="GO:0004645">
    <property type="term" value="F:1,4-alpha-oligoglucan phosphorylase activity"/>
    <property type="evidence" value="ECO:0007669"/>
    <property type="project" value="InterPro"/>
</dbReference>
<dbReference type="PROSITE" id="PS00647">
    <property type="entry name" value="THYMID_PHOSPHORYLASE"/>
    <property type="match status" value="1"/>
</dbReference>
<dbReference type="InterPro" id="IPR000312">
    <property type="entry name" value="Glycosyl_Trfase_fam3"/>
</dbReference>
<keyword evidence="9" id="KW-1185">Reference proteome</keyword>
<dbReference type="Pfam" id="PF07831">
    <property type="entry name" value="PYNP_C"/>
    <property type="match status" value="1"/>
</dbReference>
<dbReference type="Pfam" id="PF00591">
    <property type="entry name" value="Glycos_transf_3"/>
    <property type="match status" value="1"/>
</dbReference>
<sequence>MLTRDLLLALREGWPVPPEAVQAFGANLGADEISDAQAGAFAMAICLQGLSEEGRVALTLGMRDSGKVLNWDLPGKVIDKHSTGGVGDSVSLILAPMLAAVGAYVPMISGRGLGHTGGTLDKLEAIPGLKTKFSEAEFRAIVAKVGCAIVAPSPDIAPADQRLYAVRDVTGTVRSRDLITASILAKKLAAGLEGLVLDVKTGSGAVMSDLGQARDLAQALVATANGAGCPTNAVLTDMSQPLIPSIGNALEIADVMRAFESGQGAMVEVALELGTQLLAQTQMFLTETGARDGLRATLQDGSAKARFGAMVSAQGGPENFADRWQDYLEIAPAYELRSPGTGYLAEMDGAALGQAVVALGGGRQREDDRIDHSVGLSDIAPLGTHLRKGALIARLHCRSSKQAEMAMRAVQGAVTLSAEPPVLPALIIERITPTKVTKHG</sequence>
<dbReference type="Gene3D" id="3.90.1170.30">
    <property type="entry name" value="Pyrimidine nucleoside phosphorylase-like, C-terminal domain"/>
    <property type="match status" value="1"/>
</dbReference>
<dbReference type="FunFam" id="3.40.1030.10:FF:000003">
    <property type="entry name" value="Pyrimidine-nucleoside phosphorylase"/>
    <property type="match status" value="1"/>
</dbReference>
<dbReference type="Gene3D" id="3.40.1030.10">
    <property type="entry name" value="Nucleoside phosphorylase/phosphoribosyltransferase catalytic domain"/>
    <property type="match status" value="1"/>
</dbReference>
<dbReference type="PIRSF" id="PIRSF000478">
    <property type="entry name" value="TP_PyNP"/>
    <property type="match status" value="1"/>
</dbReference>
<dbReference type="InterPro" id="IPR035902">
    <property type="entry name" value="Nuc_phospho_transferase"/>
</dbReference>
<dbReference type="SUPFAM" id="SSF47648">
    <property type="entry name" value="Nucleoside phosphorylase/phosphoribosyltransferase N-terminal domain"/>
    <property type="match status" value="1"/>
</dbReference>
<dbReference type="InterPro" id="IPR018090">
    <property type="entry name" value="Pyrmidine_PPas_bac/euk"/>
</dbReference>
<dbReference type="RefSeq" id="WP_044048663.1">
    <property type="nucleotide sequence ID" value="NZ_CP003984.1"/>
</dbReference>
<proteinExistence type="inferred from homology"/>
<dbReference type="Gene3D" id="1.20.970.10">
    <property type="entry name" value="Transferase, Pyrimidine Nucleoside Phosphorylase, Chain C"/>
    <property type="match status" value="1"/>
</dbReference>
<accession>A0AAN0RGH7</accession>
<name>A0AAN0RGH7_9RHOB</name>